<accession>A0ABV8JHV6</accession>
<evidence type="ECO:0000256" key="1">
    <source>
        <dbReference type="SAM" id="Phobius"/>
    </source>
</evidence>
<organism evidence="2 3">
    <name type="scientific">Salinithrix halophila</name>
    <dbReference type="NCBI Taxonomy" id="1485204"/>
    <lineage>
        <taxon>Bacteria</taxon>
        <taxon>Bacillati</taxon>
        <taxon>Bacillota</taxon>
        <taxon>Bacilli</taxon>
        <taxon>Bacillales</taxon>
        <taxon>Thermoactinomycetaceae</taxon>
        <taxon>Salinithrix</taxon>
    </lineage>
</organism>
<proteinExistence type="predicted"/>
<keyword evidence="1" id="KW-0812">Transmembrane</keyword>
<sequence length="296" mass="32700">MNSYTGALTIGSIAGFLMRVRMLRTDYRQYPTYLHGKIIHLSIGFIAAGIGAVAVPALLEKEYTAITFLALAAQQFREVRKMERETLSKLDESELVPRGASYIEGIAMVFEGRNYLVIISAFLTSLATVAGNSWVGLGVGVALFIVAGFLRLGKYLEEIADISRGELRMEGPSLYVDDIYLMNIGLEENRQKILKKGVGVIVSPKNQDSRITLSNIGQRQAILYDVSVILGVFRDTGEPSLVPLSKRSLGDGRLGLLFLPEVRDPEKVLQIVRRVPVLESAIRMPTEEPKWKGKQG</sequence>
<evidence type="ECO:0000313" key="2">
    <source>
        <dbReference type="EMBL" id="MFC4078108.1"/>
    </source>
</evidence>
<dbReference type="InterPro" id="IPR025918">
    <property type="entry name" value="YIEGIA"/>
</dbReference>
<comment type="caution">
    <text evidence="2">The sequence shown here is derived from an EMBL/GenBank/DDBJ whole genome shotgun (WGS) entry which is preliminary data.</text>
</comment>
<reference evidence="3" key="1">
    <citation type="journal article" date="2019" name="Int. J. Syst. Evol. Microbiol.">
        <title>The Global Catalogue of Microorganisms (GCM) 10K type strain sequencing project: providing services to taxonomists for standard genome sequencing and annotation.</title>
        <authorList>
            <consortium name="The Broad Institute Genomics Platform"/>
            <consortium name="The Broad Institute Genome Sequencing Center for Infectious Disease"/>
            <person name="Wu L."/>
            <person name="Ma J."/>
        </authorList>
    </citation>
    <scope>NUCLEOTIDE SEQUENCE [LARGE SCALE GENOMIC DNA]</scope>
    <source>
        <strain evidence="3">IBRC-M 10813</strain>
    </source>
</reference>
<feature type="transmembrane region" description="Helical" evidence="1">
    <location>
        <begin position="137"/>
        <end position="156"/>
    </location>
</feature>
<keyword evidence="1" id="KW-0472">Membrane</keyword>
<dbReference type="Proteomes" id="UP001595843">
    <property type="component" value="Unassembled WGS sequence"/>
</dbReference>
<feature type="transmembrane region" description="Helical" evidence="1">
    <location>
        <begin position="38"/>
        <end position="59"/>
    </location>
</feature>
<protein>
    <submittedName>
        <fullName evidence="2">YIEGIA family protein</fullName>
    </submittedName>
</protein>
<evidence type="ECO:0000313" key="3">
    <source>
        <dbReference type="Proteomes" id="UP001595843"/>
    </source>
</evidence>
<dbReference type="Pfam" id="PF14045">
    <property type="entry name" value="YIEGIA"/>
    <property type="match status" value="1"/>
</dbReference>
<keyword evidence="3" id="KW-1185">Reference proteome</keyword>
<dbReference type="EMBL" id="JBHSAP010000018">
    <property type="protein sequence ID" value="MFC4078108.1"/>
    <property type="molecule type" value="Genomic_DNA"/>
</dbReference>
<name>A0ABV8JHV6_9BACL</name>
<gene>
    <name evidence="2" type="ORF">ACFOUO_15005</name>
</gene>
<keyword evidence="1" id="KW-1133">Transmembrane helix</keyword>